<sequence length="512" mass="58550">MRIVQISVISLLCFSNLVILREDDVEFTIHLEPKNRRQPVSKFGNTFNDDVFKNINGQLHTYPAINVNLNNIQEIDYTGLMYFGSQQSRNEIIFDTGSGWLTVTQKSCSNCNDTKYDPSESSTSVMVYSDTKTLNYGSASLDGQILADDVCIDPLNQFCAKNFTFLGITKQEGFDDADGILGLSPDIPQNGPSFIQKLREANFIDFKIVSFFIGYSTHQSKVQFGGYENAYIKAGDQSKGYGLHWYKLKSQTWWQIEIEDATYGTQTYYQKDTDMAIIDTGTTLIVVPFDEFRELSKLWMKSEPEIHCNSQICYSVGSCSHISKKLKVLKFKFDDKYYYNIQPSDYLINGIEFGVPGLCVIGIQGGIAASYFNFYIMGNVFLKQYYSVYDFENKRVGLAIHPYSNGVIDVQKNMWVLPIIVIAIVVVGLAIGFYLWRRRVNQRREEEKRHEQYYSQLGNNLADGIYENPNQQLNTYSGNDIYNWHNISDNQLNSAQPQQNPTTNDKYQNNNA</sequence>
<dbReference type="OMA" id="CHRQMSP"/>
<evidence type="ECO:0000256" key="5">
    <source>
        <dbReference type="PIRSR" id="PIRSR601461-2"/>
    </source>
</evidence>
<dbReference type="AlphaFoldDB" id="A0A078AGT5"/>
<keyword evidence="12" id="KW-1185">Reference proteome</keyword>
<keyword evidence="9" id="KW-0732">Signal</keyword>
<evidence type="ECO:0000256" key="8">
    <source>
        <dbReference type="SAM" id="Phobius"/>
    </source>
</evidence>
<evidence type="ECO:0000256" key="2">
    <source>
        <dbReference type="ARBA" id="ARBA00022670"/>
    </source>
</evidence>
<evidence type="ECO:0000256" key="7">
    <source>
        <dbReference type="SAM" id="MobiDB-lite"/>
    </source>
</evidence>
<dbReference type="Proteomes" id="UP000039865">
    <property type="component" value="Unassembled WGS sequence"/>
</dbReference>
<dbReference type="SUPFAM" id="SSF50630">
    <property type="entry name" value="Acid proteases"/>
    <property type="match status" value="1"/>
</dbReference>
<dbReference type="PANTHER" id="PTHR47966">
    <property type="entry name" value="BETA-SITE APP-CLEAVING ENZYME, ISOFORM A-RELATED"/>
    <property type="match status" value="1"/>
</dbReference>
<evidence type="ECO:0000313" key="11">
    <source>
        <dbReference type="EMBL" id="CDW81495.1"/>
    </source>
</evidence>
<dbReference type="PROSITE" id="PS00141">
    <property type="entry name" value="ASP_PROTEASE"/>
    <property type="match status" value="1"/>
</dbReference>
<feature type="region of interest" description="Disordered" evidence="7">
    <location>
        <begin position="491"/>
        <end position="512"/>
    </location>
</feature>
<dbReference type="GO" id="GO:0006508">
    <property type="term" value="P:proteolysis"/>
    <property type="evidence" value="ECO:0007669"/>
    <property type="project" value="UniProtKB-KW"/>
</dbReference>
<name>A0A078AGT5_STYLE</name>
<evidence type="ECO:0000259" key="10">
    <source>
        <dbReference type="PROSITE" id="PS51767"/>
    </source>
</evidence>
<dbReference type="GO" id="GO:0004190">
    <property type="term" value="F:aspartic-type endopeptidase activity"/>
    <property type="evidence" value="ECO:0007669"/>
    <property type="project" value="UniProtKB-KW"/>
</dbReference>
<gene>
    <name evidence="11" type="primary">Contig11822.g12638</name>
    <name evidence="11" type="ORF">STYLEM_10513</name>
</gene>
<reference evidence="11 12" key="1">
    <citation type="submission" date="2014-06" db="EMBL/GenBank/DDBJ databases">
        <authorList>
            <person name="Swart Estienne"/>
        </authorList>
    </citation>
    <scope>NUCLEOTIDE SEQUENCE [LARGE SCALE GENOMIC DNA]</scope>
    <source>
        <strain evidence="11 12">130c</strain>
    </source>
</reference>
<dbReference type="OrthoDB" id="15189at2759"/>
<feature type="domain" description="Peptidase A1" evidence="10">
    <location>
        <begin position="77"/>
        <end position="399"/>
    </location>
</feature>
<dbReference type="CDD" id="cd05471">
    <property type="entry name" value="pepsin_like"/>
    <property type="match status" value="1"/>
</dbReference>
<comment type="similarity">
    <text evidence="1 6">Belongs to the peptidase A1 family.</text>
</comment>
<dbReference type="Pfam" id="PF00026">
    <property type="entry name" value="Asp"/>
    <property type="match status" value="1"/>
</dbReference>
<keyword evidence="8" id="KW-1133">Transmembrane helix</keyword>
<evidence type="ECO:0000256" key="1">
    <source>
        <dbReference type="ARBA" id="ARBA00007447"/>
    </source>
</evidence>
<dbReference type="InterPro" id="IPR033121">
    <property type="entry name" value="PEPTIDASE_A1"/>
</dbReference>
<dbReference type="InParanoid" id="A0A078AGT5"/>
<evidence type="ECO:0000256" key="6">
    <source>
        <dbReference type="RuleBase" id="RU000454"/>
    </source>
</evidence>
<dbReference type="Gene3D" id="2.40.70.10">
    <property type="entry name" value="Acid Proteases"/>
    <property type="match status" value="2"/>
</dbReference>
<organism evidence="11 12">
    <name type="scientific">Stylonychia lemnae</name>
    <name type="common">Ciliate</name>
    <dbReference type="NCBI Taxonomy" id="5949"/>
    <lineage>
        <taxon>Eukaryota</taxon>
        <taxon>Sar</taxon>
        <taxon>Alveolata</taxon>
        <taxon>Ciliophora</taxon>
        <taxon>Intramacronucleata</taxon>
        <taxon>Spirotrichea</taxon>
        <taxon>Stichotrichia</taxon>
        <taxon>Sporadotrichida</taxon>
        <taxon>Oxytrichidae</taxon>
        <taxon>Stylonychinae</taxon>
        <taxon>Stylonychia</taxon>
    </lineage>
</organism>
<dbReference type="PANTHER" id="PTHR47966:SF51">
    <property type="entry name" value="BETA-SITE APP-CLEAVING ENZYME, ISOFORM A-RELATED"/>
    <property type="match status" value="1"/>
</dbReference>
<dbReference type="EMBL" id="CCKQ01010002">
    <property type="protein sequence ID" value="CDW81495.1"/>
    <property type="molecule type" value="Genomic_DNA"/>
</dbReference>
<dbReference type="InterPro" id="IPR021109">
    <property type="entry name" value="Peptidase_aspartic_dom_sf"/>
</dbReference>
<dbReference type="InterPro" id="IPR001969">
    <property type="entry name" value="Aspartic_peptidase_AS"/>
</dbReference>
<keyword evidence="4 6" id="KW-0378">Hydrolase</keyword>
<dbReference type="InterPro" id="IPR001461">
    <property type="entry name" value="Aspartic_peptidase_A1"/>
</dbReference>
<proteinExistence type="inferred from homology"/>
<evidence type="ECO:0000256" key="3">
    <source>
        <dbReference type="ARBA" id="ARBA00022750"/>
    </source>
</evidence>
<evidence type="ECO:0000313" key="12">
    <source>
        <dbReference type="Proteomes" id="UP000039865"/>
    </source>
</evidence>
<keyword evidence="8" id="KW-0812">Transmembrane</keyword>
<feature type="disulfide bond" evidence="5">
    <location>
        <begin position="319"/>
        <end position="359"/>
    </location>
</feature>
<accession>A0A078AGT5</accession>
<keyword evidence="3 6" id="KW-0064">Aspartyl protease</keyword>
<dbReference type="PRINTS" id="PR00792">
    <property type="entry name" value="PEPSIN"/>
</dbReference>
<feature type="chain" id="PRO_5001729495" evidence="9">
    <location>
        <begin position="21"/>
        <end position="512"/>
    </location>
</feature>
<evidence type="ECO:0000256" key="9">
    <source>
        <dbReference type="SAM" id="SignalP"/>
    </source>
</evidence>
<feature type="signal peptide" evidence="9">
    <location>
        <begin position="1"/>
        <end position="20"/>
    </location>
</feature>
<evidence type="ECO:0000256" key="4">
    <source>
        <dbReference type="ARBA" id="ARBA00022801"/>
    </source>
</evidence>
<keyword evidence="5" id="KW-1015">Disulfide bond</keyword>
<keyword evidence="8" id="KW-0472">Membrane</keyword>
<dbReference type="InterPro" id="IPR034164">
    <property type="entry name" value="Pepsin-like_dom"/>
</dbReference>
<dbReference type="PROSITE" id="PS51767">
    <property type="entry name" value="PEPTIDASE_A1"/>
    <property type="match status" value="1"/>
</dbReference>
<keyword evidence="2 6" id="KW-0645">Protease</keyword>
<feature type="transmembrane region" description="Helical" evidence="8">
    <location>
        <begin position="415"/>
        <end position="436"/>
    </location>
</feature>
<protein>
    <submittedName>
        <fullName evidence="11">Eukaryotic aspartyl protease family protein</fullName>
    </submittedName>
</protein>